<dbReference type="Gene3D" id="1.10.10.60">
    <property type="entry name" value="Homeodomain-like"/>
    <property type="match status" value="1"/>
</dbReference>
<gene>
    <name evidence="3" type="ORF">PoB_003858800</name>
</gene>
<feature type="region of interest" description="Disordered" evidence="1">
    <location>
        <begin position="232"/>
        <end position="262"/>
    </location>
</feature>
<dbReference type="Pfam" id="PF05225">
    <property type="entry name" value="HTH_psq"/>
    <property type="match status" value="1"/>
</dbReference>
<keyword evidence="4" id="KW-1185">Reference proteome</keyword>
<evidence type="ECO:0000259" key="2">
    <source>
        <dbReference type="Pfam" id="PF05225"/>
    </source>
</evidence>
<dbReference type="InterPro" id="IPR009057">
    <property type="entry name" value="Homeodomain-like_sf"/>
</dbReference>
<sequence length="303" mass="34826">MLSIKYRFQKRLAHILSLRWWPFCNLVIGSTISTRDRLRKHKIPSCLNYDMAEEPYSHTQHLRLMLQAVDAVISGQMSQREAAKAFNIPRSTLRCHLPRHETYKHKVQKQPSNSRGKAIFSKKEEKELVDYLVNMHRCGFGRTRRDFMLKLQETLNKAERKTKFENNMPSDEWFAAFLERHKDSIKECIIHYGTQEKGLIPADVFGVSQQVIEEAVQSVVTTAEAPASTVTIHQPQQQQQQHLHHQQPQHIEISGGVSPTTYHQLTVPQQPHQHPALQGHTVQGFGPFATDNPGLSVCLHYSS</sequence>
<evidence type="ECO:0000313" key="4">
    <source>
        <dbReference type="Proteomes" id="UP000735302"/>
    </source>
</evidence>
<dbReference type="AlphaFoldDB" id="A0AAV4AXM2"/>
<name>A0AAV4AXM2_9GAST</name>
<accession>A0AAV4AXM2</accession>
<dbReference type="Proteomes" id="UP000735302">
    <property type="component" value="Unassembled WGS sequence"/>
</dbReference>
<dbReference type="GO" id="GO:0003677">
    <property type="term" value="F:DNA binding"/>
    <property type="evidence" value="ECO:0007669"/>
    <property type="project" value="InterPro"/>
</dbReference>
<proteinExistence type="predicted"/>
<dbReference type="SUPFAM" id="SSF46689">
    <property type="entry name" value="Homeodomain-like"/>
    <property type="match status" value="1"/>
</dbReference>
<evidence type="ECO:0000256" key="1">
    <source>
        <dbReference type="SAM" id="MobiDB-lite"/>
    </source>
</evidence>
<comment type="caution">
    <text evidence="3">The sequence shown here is derived from an EMBL/GenBank/DDBJ whole genome shotgun (WGS) entry which is preliminary data.</text>
</comment>
<feature type="domain" description="HTH psq-type" evidence="2">
    <location>
        <begin position="65"/>
        <end position="104"/>
    </location>
</feature>
<organism evidence="3 4">
    <name type="scientific">Plakobranchus ocellatus</name>
    <dbReference type="NCBI Taxonomy" id="259542"/>
    <lineage>
        <taxon>Eukaryota</taxon>
        <taxon>Metazoa</taxon>
        <taxon>Spiralia</taxon>
        <taxon>Lophotrochozoa</taxon>
        <taxon>Mollusca</taxon>
        <taxon>Gastropoda</taxon>
        <taxon>Heterobranchia</taxon>
        <taxon>Euthyneura</taxon>
        <taxon>Panpulmonata</taxon>
        <taxon>Sacoglossa</taxon>
        <taxon>Placobranchoidea</taxon>
        <taxon>Plakobranchidae</taxon>
        <taxon>Plakobranchus</taxon>
    </lineage>
</organism>
<dbReference type="EMBL" id="BLXT01004371">
    <property type="protein sequence ID" value="GFO12083.1"/>
    <property type="molecule type" value="Genomic_DNA"/>
</dbReference>
<reference evidence="3 4" key="1">
    <citation type="journal article" date="2021" name="Elife">
        <title>Chloroplast acquisition without the gene transfer in kleptoplastic sea slugs, Plakobranchus ocellatus.</title>
        <authorList>
            <person name="Maeda T."/>
            <person name="Takahashi S."/>
            <person name="Yoshida T."/>
            <person name="Shimamura S."/>
            <person name="Takaki Y."/>
            <person name="Nagai Y."/>
            <person name="Toyoda A."/>
            <person name="Suzuki Y."/>
            <person name="Arimoto A."/>
            <person name="Ishii H."/>
            <person name="Satoh N."/>
            <person name="Nishiyama T."/>
            <person name="Hasebe M."/>
            <person name="Maruyama T."/>
            <person name="Minagawa J."/>
            <person name="Obokata J."/>
            <person name="Shigenobu S."/>
        </authorList>
    </citation>
    <scope>NUCLEOTIDE SEQUENCE [LARGE SCALE GENOMIC DNA]</scope>
</reference>
<dbReference type="InterPro" id="IPR007889">
    <property type="entry name" value="HTH_Psq"/>
</dbReference>
<protein>
    <submittedName>
        <fullName evidence="3">Jerky protein</fullName>
    </submittedName>
</protein>
<evidence type="ECO:0000313" key="3">
    <source>
        <dbReference type="EMBL" id="GFO12083.1"/>
    </source>
</evidence>